<keyword evidence="4" id="KW-0597">Phosphoprotein</keyword>
<feature type="domain" description="Response regulatory" evidence="6">
    <location>
        <begin position="2"/>
        <end position="116"/>
    </location>
</feature>
<dbReference type="CDD" id="cd00383">
    <property type="entry name" value="trans_reg_C"/>
    <property type="match status" value="1"/>
</dbReference>
<evidence type="ECO:0000259" key="6">
    <source>
        <dbReference type="PROSITE" id="PS50110"/>
    </source>
</evidence>
<feature type="modified residue" description="4-aspartylphosphate" evidence="4">
    <location>
        <position position="51"/>
    </location>
</feature>
<dbReference type="SMART" id="SM00862">
    <property type="entry name" value="Trans_reg_C"/>
    <property type="match status" value="1"/>
</dbReference>
<protein>
    <submittedName>
        <fullName evidence="8">DNA-binding transcriptional activator QseB</fullName>
    </submittedName>
</protein>
<dbReference type="CDD" id="cd17624">
    <property type="entry name" value="REC_OmpR_PmrA-like"/>
    <property type="match status" value="1"/>
</dbReference>
<dbReference type="PANTHER" id="PTHR48111:SF67">
    <property type="entry name" value="TRANSCRIPTIONAL REGULATORY PROTEIN TCTD"/>
    <property type="match status" value="1"/>
</dbReference>
<name>A0ABM9I0L4_9GAMM</name>
<dbReference type="SMART" id="SM00448">
    <property type="entry name" value="REC"/>
    <property type="match status" value="1"/>
</dbReference>
<dbReference type="SUPFAM" id="SSF52172">
    <property type="entry name" value="CheY-like"/>
    <property type="match status" value="1"/>
</dbReference>
<feature type="domain" description="OmpR/PhoB-type" evidence="7">
    <location>
        <begin position="124"/>
        <end position="218"/>
    </location>
</feature>
<dbReference type="EMBL" id="OX458333">
    <property type="protein sequence ID" value="CAI8811578.1"/>
    <property type="molecule type" value="Genomic_DNA"/>
</dbReference>
<gene>
    <name evidence="8" type="primary">qseB</name>
    <name evidence="8" type="ORF">MSZNOR_1789</name>
</gene>
<evidence type="ECO:0000256" key="3">
    <source>
        <dbReference type="ARBA" id="ARBA00023163"/>
    </source>
</evidence>
<dbReference type="Proteomes" id="UP001162030">
    <property type="component" value="Chromosome"/>
</dbReference>
<dbReference type="InterPro" id="IPR036388">
    <property type="entry name" value="WH-like_DNA-bd_sf"/>
</dbReference>
<dbReference type="Gene3D" id="6.10.250.690">
    <property type="match status" value="1"/>
</dbReference>
<keyword evidence="2 5" id="KW-0238">DNA-binding</keyword>
<accession>A0ABM9I0L4</accession>
<evidence type="ECO:0000256" key="4">
    <source>
        <dbReference type="PROSITE-ProRule" id="PRU00169"/>
    </source>
</evidence>
<dbReference type="Pfam" id="PF00486">
    <property type="entry name" value="Trans_reg_C"/>
    <property type="match status" value="1"/>
</dbReference>
<dbReference type="GO" id="GO:0003677">
    <property type="term" value="F:DNA binding"/>
    <property type="evidence" value="ECO:0007669"/>
    <property type="project" value="UniProtKB-KW"/>
</dbReference>
<dbReference type="PROSITE" id="PS51755">
    <property type="entry name" value="OMPR_PHOB"/>
    <property type="match status" value="1"/>
</dbReference>
<dbReference type="InterPro" id="IPR039420">
    <property type="entry name" value="WalR-like"/>
</dbReference>
<evidence type="ECO:0000259" key="7">
    <source>
        <dbReference type="PROSITE" id="PS51755"/>
    </source>
</evidence>
<evidence type="ECO:0000256" key="1">
    <source>
        <dbReference type="ARBA" id="ARBA00023015"/>
    </source>
</evidence>
<reference evidence="8 9" key="1">
    <citation type="submission" date="2023-03" db="EMBL/GenBank/DDBJ databases">
        <authorList>
            <person name="Pearce D."/>
        </authorList>
    </citation>
    <scope>NUCLEOTIDE SEQUENCE [LARGE SCALE GENOMIC DNA]</scope>
    <source>
        <strain evidence="8">Msz</strain>
    </source>
</reference>
<keyword evidence="1" id="KW-0805">Transcription regulation</keyword>
<keyword evidence="3" id="KW-0804">Transcription</keyword>
<organism evidence="8 9">
    <name type="scientific">Methylocaldum szegediense</name>
    <dbReference type="NCBI Taxonomy" id="73780"/>
    <lineage>
        <taxon>Bacteria</taxon>
        <taxon>Pseudomonadati</taxon>
        <taxon>Pseudomonadota</taxon>
        <taxon>Gammaproteobacteria</taxon>
        <taxon>Methylococcales</taxon>
        <taxon>Methylococcaceae</taxon>
        <taxon>Methylocaldum</taxon>
    </lineage>
</organism>
<feature type="DNA-binding region" description="OmpR/PhoB-type" evidence="5">
    <location>
        <begin position="124"/>
        <end position="218"/>
    </location>
</feature>
<dbReference type="Pfam" id="PF00072">
    <property type="entry name" value="Response_reg"/>
    <property type="match status" value="1"/>
</dbReference>
<dbReference type="InterPro" id="IPR001867">
    <property type="entry name" value="OmpR/PhoB-type_DNA-bd"/>
</dbReference>
<evidence type="ECO:0000256" key="2">
    <source>
        <dbReference type="ARBA" id="ARBA00023125"/>
    </source>
</evidence>
<dbReference type="RefSeq" id="WP_317963882.1">
    <property type="nucleotide sequence ID" value="NZ_OX458333.1"/>
</dbReference>
<evidence type="ECO:0000256" key="5">
    <source>
        <dbReference type="PROSITE-ProRule" id="PRU01091"/>
    </source>
</evidence>
<dbReference type="Gene3D" id="3.40.50.2300">
    <property type="match status" value="1"/>
</dbReference>
<dbReference type="PROSITE" id="PS50110">
    <property type="entry name" value="RESPONSE_REGULATORY"/>
    <property type="match status" value="1"/>
</dbReference>
<dbReference type="Gene3D" id="1.10.10.10">
    <property type="entry name" value="Winged helix-like DNA-binding domain superfamily/Winged helix DNA-binding domain"/>
    <property type="match status" value="1"/>
</dbReference>
<sequence length="220" mass="24424">MRILLVEDDPSLGATLQSWLQLDGYAVDWVRRGDLAETALRTQPYQCVLLDRGLPGLSGDGLLSGLRARRSDVPVLMITARDTLHDRIEGLDLGADDYLVKPFDLEELSARIRAAIRRGARQATAVLRHGRIELDPAAKQVRRDGEPVVLTAREFAVLHALMLHGQQTLSRAQLEDVLYGWGEEVESNAVEVHVHHLRRKLGRGLIRTVRGLGYALAPPP</sequence>
<dbReference type="PANTHER" id="PTHR48111">
    <property type="entry name" value="REGULATOR OF RPOS"/>
    <property type="match status" value="1"/>
</dbReference>
<keyword evidence="9" id="KW-1185">Reference proteome</keyword>
<proteinExistence type="predicted"/>
<evidence type="ECO:0000313" key="9">
    <source>
        <dbReference type="Proteomes" id="UP001162030"/>
    </source>
</evidence>
<dbReference type="InterPro" id="IPR001789">
    <property type="entry name" value="Sig_transdc_resp-reg_receiver"/>
</dbReference>
<evidence type="ECO:0000313" key="8">
    <source>
        <dbReference type="EMBL" id="CAI8811578.1"/>
    </source>
</evidence>
<dbReference type="InterPro" id="IPR011006">
    <property type="entry name" value="CheY-like_superfamily"/>
</dbReference>